<evidence type="ECO:0000256" key="3">
    <source>
        <dbReference type="ARBA" id="ARBA00022475"/>
    </source>
</evidence>
<evidence type="ECO:0000313" key="9">
    <source>
        <dbReference type="Proteomes" id="UP000504606"/>
    </source>
</evidence>
<accession>A0A6J1TUT1</accession>
<evidence type="ECO:0000256" key="6">
    <source>
        <dbReference type="ARBA" id="ARBA00023136"/>
    </source>
</evidence>
<comment type="subcellular location">
    <subcellularLocation>
        <location evidence="1">Cell membrane</location>
        <topology evidence="1">Multi-pass membrane protein</topology>
    </subcellularLocation>
</comment>
<dbReference type="AlphaFoldDB" id="A0A6J1TUT1"/>
<feature type="transmembrane region" description="Helical" evidence="8">
    <location>
        <begin position="388"/>
        <end position="413"/>
    </location>
</feature>
<keyword evidence="6 8" id="KW-0472">Membrane</keyword>
<feature type="transmembrane region" description="Helical" evidence="8">
    <location>
        <begin position="116"/>
        <end position="134"/>
    </location>
</feature>
<sequence length="437" mass="48137">MQGDLARSTTPGHGRAWRVLGGGRPWCVVVMAALDHDPEAAAAPCQRLLWTAIRPALLTAQICSMGLFSLASTATRLPSWHTAYAVLFSAFVLCIGAIHSVEFFQTPDKRRNRFKFISAVPTYLESVALVLLWVRVAGRWPGLWARVNALESRLWAPEVHRLPRLHRRARHVSCVFALVASCACQPCRCRILFLLRVSVMSCDSSAVQQPSLTWRRLPVRGLFEGFQLILSLGFTSVFDFNAMLLIVLSGVPAECFRALTDTLRSAAEQGGNRLPSEAVEGVRVLYNEVCRLTLAVDATLGPIFLVTIFADGLYICRFILFLLTGSVQSWYACATVTVTASRFVYTILAASSVHTEWLATRACLHRVVPCRGGNEVARIFMQIGSDRIALTALGIMTITKSLLPAVLGAILSYEIILVQFHLQMIGHGFSNHSTAYS</sequence>
<comment type="similarity">
    <text evidence="2">Belongs to the insect chemoreceptor superfamily. Gustatory receptor (GR) family. Gr5a subfamily.</text>
</comment>
<dbReference type="OrthoDB" id="5800391at2759"/>
<evidence type="ECO:0000256" key="4">
    <source>
        <dbReference type="ARBA" id="ARBA00022692"/>
    </source>
</evidence>
<reference evidence="10" key="1">
    <citation type="submission" date="2025-08" db="UniProtKB">
        <authorList>
            <consortium name="RefSeq"/>
        </authorList>
    </citation>
    <scope>IDENTIFICATION</scope>
    <source>
        <tissue evidence="10">Whole organism</tissue>
    </source>
</reference>
<feature type="transmembrane region" description="Helical" evidence="8">
    <location>
        <begin position="303"/>
        <end position="323"/>
    </location>
</feature>
<keyword evidence="5 8" id="KW-1133">Transmembrane helix</keyword>
<feature type="transmembrane region" description="Helical" evidence="8">
    <location>
        <begin position="56"/>
        <end position="77"/>
    </location>
</feature>
<dbReference type="InterPro" id="IPR009318">
    <property type="entry name" value="Gustatory_rcpt"/>
</dbReference>
<keyword evidence="7" id="KW-0675">Receptor</keyword>
<keyword evidence="9" id="KW-1185">Reference proteome</keyword>
<dbReference type="Pfam" id="PF06151">
    <property type="entry name" value="Trehalose_recp"/>
    <property type="match status" value="1"/>
</dbReference>
<proteinExistence type="inferred from homology"/>
<keyword evidence="4 8" id="KW-0812">Transmembrane</keyword>
<dbReference type="PANTHER" id="PTHR21421:SF29">
    <property type="entry name" value="GUSTATORY RECEPTOR 5A FOR TREHALOSE-RELATED"/>
    <property type="match status" value="1"/>
</dbReference>
<organism evidence="9 10">
    <name type="scientific">Frankliniella occidentalis</name>
    <name type="common">Western flower thrips</name>
    <name type="synonym">Euthrips occidentalis</name>
    <dbReference type="NCBI Taxonomy" id="133901"/>
    <lineage>
        <taxon>Eukaryota</taxon>
        <taxon>Metazoa</taxon>
        <taxon>Ecdysozoa</taxon>
        <taxon>Arthropoda</taxon>
        <taxon>Hexapoda</taxon>
        <taxon>Insecta</taxon>
        <taxon>Pterygota</taxon>
        <taxon>Neoptera</taxon>
        <taxon>Paraneoptera</taxon>
        <taxon>Thysanoptera</taxon>
        <taxon>Terebrantia</taxon>
        <taxon>Thripoidea</taxon>
        <taxon>Thripidae</taxon>
        <taxon>Frankliniella</taxon>
    </lineage>
</organism>
<name>A0A6J1TUT1_FRAOC</name>
<dbReference type="Proteomes" id="UP000504606">
    <property type="component" value="Unplaced"/>
</dbReference>
<gene>
    <name evidence="10" type="primary">LOC113218291</name>
</gene>
<feature type="transmembrane region" description="Helical" evidence="8">
    <location>
        <begin position="329"/>
        <end position="348"/>
    </location>
</feature>
<evidence type="ECO:0000256" key="8">
    <source>
        <dbReference type="SAM" id="Phobius"/>
    </source>
</evidence>
<dbReference type="RefSeq" id="XP_026294366.2">
    <property type="nucleotide sequence ID" value="XM_026438581.2"/>
</dbReference>
<dbReference type="PANTHER" id="PTHR21421">
    <property type="entry name" value="GUSTATORY RECEPTOR"/>
    <property type="match status" value="1"/>
</dbReference>
<feature type="transmembrane region" description="Helical" evidence="8">
    <location>
        <begin position="83"/>
        <end position="104"/>
    </location>
</feature>
<evidence type="ECO:0000256" key="1">
    <source>
        <dbReference type="ARBA" id="ARBA00004651"/>
    </source>
</evidence>
<dbReference type="GO" id="GO:0008527">
    <property type="term" value="F:taste receptor activity"/>
    <property type="evidence" value="ECO:0007669"/>
    <property type="project" value="InterPro"/>
</dbReference>
<dbReference type="GeneID" id="113218291"/>
<dbReference type="KEGG" id="foc:113218291"/>
<dbReference type="GO" id="GO:0005886">
    <property type="term" value="C:plasma membrane"/>
    <property type="evidence" value="ECO:0007669"/>
    <property type="project" value="UniProtKB-SubCell"/>
</dbReference>
<evidence type="ECO:0000313" key="10">
    <source>
        <dbReference type="RefSeq" id="XP_026294366.2"/>
    </source>
</evidence>
<evidence type="ECO:0000256" key="7">
    <source>
        <dbReference type="ARBA" id="ARBA00023170"/>
    </source>
</evidence>
<evidence type="ECO:0000256" key="2">
    <source>
        <dbReference type="ARBA" id="ARBA00005327"/>
    </source>
</evidence>
<evidence type="ECO:0000256" key="5">
    <source>
        <dbReference type="ARBA" id="ARBA00022989"/>
    </source>
</evidence>
<protein>
    <submittedName>
        <fullName evidence="10">Gustatory receptor 5a for trehalose-like isoform X1</fullName>
    </submittedName>
</protein>
<feature type="transmembrane region" description="Helical" evidence="8">
    <location>
        <begin position="226"/>
        <end position="248"/>
    </location>
</feature>
<dbReference type="GO" id="GO:0050916">
    <property type="term" value="P:sensory perception of sweet taste"/>
    <property type="evidence" value="ECO:0007669"/>
    <property type="project" value="UniProtKB-ARBA"/>
</dbReference>
<keyword evidence="3" id="KW-1003">Cell membrane</keyword>